<keyword evidence="1" id="KW-0812">Transmembrane</keyword>
<protein>
    <submittedName>
        <fullName evidence="2">Uncharacterized protein</fullName>
    </submittedName>
</protein>
<name>F5SXE6_9GAMM</name>
<comment type="caution">
    <text evidence="2">The sequence shown here is derived from an EMBL/GenBank/DDBJ whole genome shotgun (WGS) entry which is preliminary data.</text>
</comment>
<keyword evidence="3" id="KW-1185">Reference proteome</keyword>
<keyword evidence="1" id="KW-0472">Membrane</keyword>
<proteinExistence type="predicted"/>
<dbReference type="Proteomes" id="UP000003544">
    <property type="component" value="Unassembled WGS sequence"/>
</dbReference>
<gene>
    <name evidence="2" type="ORF">MAMP_02072</name>
</gene>
<organism evidence="2 3">
    <name type="scientific">Methylophaga aminisulfidivorans MP</name>
    <dbReference type="NCBI Taxonomy" id="1026882"/>
    <lineage>
        <taxon>Bacteria</taxon>
        <taxon>Pseudomonadati</taxon>
        <taxon>Pseudomonadota</taxon>
        <taxon>Gammaproteobacteria</taxon>
        <taxon>Thiotrichales</taxon>
        <taxon>Piscirickettsiaceae</taxon>
        <taxon>Methylophaga</taxon>
    </lineage>
</organism>
<dbReference type="EMBL" id="AFIG01000001">
    <property type="protein sequence ID" value="EGL55078.1"/>
    <property type="molecule type" value="Genomic_DNA"/>
</dbReference>
<dbReference type="STRING" id="1026882.MAMP_02072"/>
<evidence type="ECO:0000256" key="1">
    <source>
        <dbReference type="SAM" id="Phobius"/>
    </source>
</evidence>
<reference evidence="2 3" key="1">
    <citation type="journal article" date="2011" name="J. Bacteriol.">
        <title>Draft genome sequence of Methylophaga aminisulfidivorans MP T.</title>
        <authorList>
            <person name="Han G.H."/>
            <person name="Kim W."/>
            <person name="Chun J."/>
            <person name="Kim S.W."/>
        </authorList>
    </citation>
    <scope>NUCLEOTIDE SEQUENCE [LARGE SCALE GENOMIC DNA]</scope>
    <source>
        <strain evidence="3">MP(T)</strain>
    </source>
</reference>
<evidence type="ECO:0000313" key="2">
    <source>
        <dbReference type="EMBL" id="EGL55078.1"/>
    </source>
</evidence>
<feature type="transmembrane region" description="Helical" evidence="1">
    <location>
        <begin position="15"/>
        <end position="34"/>
    </location>
</feature>
<keyword evidence="1" id="KW-1133">Transmembrane helix</keyword>
<sequence length="41" mass="4921">MNSQTTFASNQIRQYLPLVDSVVMFWWFAYGYFFSQKPAHL</sequence>
<dbReference type="AlphaFoldDB" id="F5SXE6"/>
<evidence type="ECO:0000313" key="3">
    <source>
        <dbReference type="Proteomes" id="UP000003544"/>
    </source>
</evidence>
<accession>F5SXE6</accession>